<gene>
    <name evidence="7" type="ORF">Rsw2DRAFT_2876</name>
</gene>
<dbReference type="Pfam" id="PF00155">
    <property type="entry name" value="Aminotran_1_2"/>
    <property type="match status" value="1"/>
</dbReference>
<dbReference type="Gene3D" id="3.90.1150.10">
    <property type="entry name" value="Aspartate Aminotransferase, domain 1"/>
    <property type="match status" value="1"/>
</dbReference>
<dbReference type="InterPro" id="IPR004839">
    <property type="entry name" value="Aminotransferase_I/II_large"/>
</dbReference>
<comment type="pathway">
    <text evidence="5">Amino-acid biosynthesis.</text>
</comment>
<dbReference type="InterPro" id="IPR015424">
    <property type="entry name" value="PyrdxlP-dep_Trfase"/>
</dbReference>
<dbReference type="RefSeq" id="WP_008032186.1">
    <property type="nucleotide sequence ID" value="NZ_ACYY01000024.1"/>
</dbReference>
<evidence type="ECO:0000313" key="7">
    <source>
        <dbReference type="EMBL" id="EEW24157.1"/>
    </source>
</evidence>
<dbReference type="SMART" id="SM00822">
    <property type="entry name" value="PKS_KR"/>
    <property type="match status" value="1"/>
</dbReference>
<evidence type="ECO:0000256" key="1">
    <source>
        <dbReference type="ARBA" id="ARBA00007970"/>
    </source>
</evidence>
<proteinExistence type="inferred from homology"/>
<dbReference type="SUPFAM" id="SSF51735">
    <property type="entry name" value="NAD(P)-binding Rossmann-fold domains"/>
    <property type="match status" value="1"/>
</dbReference>
<dbReference type="CDD" id="cd05233">
    <property type="entry name" value="SDR_c"/>
    <property type="match status" value="1"/>
</dbReference>
<dbReference type="PANTHER" id="PTHR43643:SF3">
    <property type="entry name" value="HISTIDINOL-PHOSPHATE AMINOTRANSFERASE"/>
    <property type="match status" value="1"/>
</dbReference>
<dbReference type="Gene3D" id="3.40.50.720">
    <property type="entry name" value="NAD(P)-binding Rossmann-like Domain"/>
    <property type="match status" value="1"/>
</dbReference>
<dbReference type="PANTHER" id="PTHR43643">
    <property type="entry name" value="HISTIDINOL-PHOSPHATE AMINOTRANSFERASE 2"/>
    <property type="match status" value="1"/>
</dbReference>
<reference evidence="7 8" key="1">
    <citation type="submission" date="2009-08" db="EMBL/GenBank/DDBJ databases">
        <title>The draft genome of Rhodobacter sp. SW2.</title>
        <authorList>
            <consortium name="US DOE Joint Genome Institute (JGI-PGF)"/>
            <person name="Lucas S."/>
            <person name="Copeland A."/>
            <person name="Lapidus A."/>
            <person name="Glavina del Rio T."/>
            <person name="Tice H."/>
            <person name="Bruce D."/>
            <person name="Goodwin L."/>
            <person name="Pitluck S."/>
            <person name="Larimer F."/>
            <person name="Land M.L."/>
            <person name="Hauser L."/>
            <person name="Emerson D."/>
        </authorList>
    </citation>
    <scope>NUCLEOTIDE SEQUENCE [LARGE SCALE GENOMIC DNA]</scope>
    <source>
        <strain evidence="7 8">SW2</strain>
    </source>
</reference>
<dbReference type="CDD" id="cd00609">
    <property type="entry name" value="AAT_like"/>
    <property type="match status" value="1"/>
</dbReference>
<dbReference type="eggNOG" id="COG1028">
    <property type="taxonomic scope" value="Bacteria"/>
</dbReference>
<evidence type="ECO:0000259" key="6">
    <source>
        <dbReference type="SMART" id="SM00822"/>
    </source>
</evidence>
<dbReference type="InterPro" id="IPR036291">
    <property type="entry name" value="NAD(P)-bd_dom_sf"/>
</dbReference>
<dbReference type="InterPro" id="IPR015422">
    <property type="entry name" value="PyrdxlP-dep_Trfase_small"/>
</dbReference>
<comment type="similarity">
    <text evidence="1">Belongs to the class-II pyridoxal-phosphate-dependent aminotransferase family. Histidinol-phosphate aminotransferase subfamily.</text>
</comment>
<dbReference type="InterPro" id="IPR002347">
    <property type="entry name" value="SDR_fam"/>
</dbReference>
<evidence type="ECO:0000313" key="8">
    <source>
        <dbReference type="Proteomes" id="UP000010121"/>
    </source>
</evidence>
<dbReference type="InterPro" id="IPR020904">
    <property type="entry name" value="Sc_DH/Rdtase_CS"/>
</dbReference>
<accession>C8S498</accession>
<dbReference type="PRINTS" id="PR00081">
    <property type="entry name" value="GDHRDH"/>
</dbReference>
<keyword evidence="3" id="KW-0808">Transferase</keyword>
<dbReference type="Gene3D" id="3.40.640.10">
    <property type="entry name" value="Type I PLP-dependent aspartate aminotransferase-like (Major domain)"/>
    <property type="match status" value="1"/>
</dbReference>
<dbReference type="InterPro" id="IPR057326">
    <property type="entry name" value="KR_dom"/>
</dbReference>
<dbReference type="GO" id="GO:0008483">
    <property type="term" value="F:transaminase activity"/>
    <property type="evidence" value="ECO:0007669"/>
    <property type="project" value="UniProtKB-KW"/>
</dbReference>
<dbReference type="Proteomes" id="UP000010121">
    <property type="component" value="Unassembled WGS sequence"/>
</dbReference>
<dbReference type="eggNOG" id="COG0079">
    <property type="taxonomic scope" value="Bacteria"/>
</dbReference>
<dbReference type="GO" id="GO:0030170">
    <property type="term" value="F:pyridoxal phosphate binding"/>
    <property type="evidence" value="ECO:0007669"/>
    <property type="project" value="InterPro"/>
</dbReference>
<dbReference type="SUPFAM" id="SSF53383">
    <property type="entry name" value="PLP-dependent transferases"/>
    <property type="match status" value="1"/>
</dbReference>
<dbReference type="EMBL" id="ACYY01000024">
    <property type="protein sequence ID" value="EEW24157.1"/>
    <property type="molecule type" value="Genomic_DNA"/>
</dbReference>
<comment type="caution">
    <text evidence="7">The sequence shown here is derived from an EMBL/GenBank/DDBJ whole genome shotgun (WGS) entry which is preliminary data.</text>
</comment>
<name>C8S498_9RHOB</name>
<dbReference type="STRING" id="371731.Rsw2DRAFT_2876"/>
<evidence type="ECO:0000256" key="2">
    <source>
        <dbReference type="ARBA" id="ARBA00022576"/>
    </source>
</evidence>
<evidence type="ECO:0000256" key="3">
    <source>
        <dbReference type="ARBA" id="ARBA00022679"/>
    </source>
</evidence>
<organism evidence="7 8">
    <name type="scientific">Rhodobacter ferrooxidans</name>
    <dbReference type="NCBI Taxonomy" id="371731"/>
    <lineage>
        <taxon>Bacteria</taxon>
        <taxon>Pseudomonadati</taxon>
        <taxon>Pseudomonadota</taxon>
        <taxon>Alphaproteobacteria</taxon>
        <taxon>Rhodobacterales</taxon>
        <taxon>Rhodobacter group</taxon>
        <taxon>Rhodobacter</taxon>
    </lineage>
</organism>
<evidence type="ECO:0000256" key="5">
    <source>
        <dbReference type="ARBA" id="ARBA00029440"/>
    </source>
</evidence>
<dbReference type="Pfam" id="PF00106">
    <property type="entry name" value="adh_short"/>
    <property type="match status" value="1"/>
</dbReference>
<keyword evidence="2" id="KW-0032">Aminotransferase</keyword>
<dbReference type="PROSITE" id="PS00061">
    <property type="entry name" value="ADH_SHORT"/>
    <property type="match status" value="1"/>
</dbReference>
<dbReference type="AlphaFoldDB" id="C8S498"/>
<protein>
    <submittedName>
        <fullName evidence="7">Short-chain dehydrogenase/reductase SDR</fullName>
    </submittedName>
</protein>
<dbReference type="PRINTS" id="PR00080">
    <property type="entry name" value="SDRFAMILY"/>
</dbReference>
<feature type="domain" description="Ketoreductase" evidence="6">
    <location>
        <begin position="16"/>
        <end position="198"/>
    </location>
</feature>
<evidence type="ECO:0000256" key="4">
    <source>
        <dbReference type="ARBA" id="ARBA00022898"/>
    </source>
</evidence>
<keyword evidence="8" id="KW-1185">Reference proteome</keyword>
<dbReference type="InterPro" id="IPR015421">
    <property type="entry name" value="PyrdxlP-dep_Trfase_major"/>
</dbReference>
<keyword evidence="4" id="KW-0663">Pyridoxal phosphate</keyword>
<dbReference type="InterPro" id="IPR050106">
    <property type="entry name" value="HistidinolP_aminotransfase"/>
</dbReference>
<sequence length="624" mass="66203">MASLPAVAGEAGLQDRVVMITGAGQGVGRVLALAFAERGAKVCLIGRQAETLNGVLTEVARQGGRACALAGDISNPGQVARLLDGAVAAFGPVDILINNAGVGGPWAMPFWQAPVEEVAQTFDINLTGSFRMAHAVAARAVAEGRAARIVNVSSIATDAPMAGITAYTTSKSAVEALTRAMAADGAAHRIVATAVALNSVQTERKAAHDWASNALLPPPETVVPAFLHAATAPPDEVQGRTIASWRFAVAPFAESLLASHAALQKPIAYPPFLHKGCEVARDPLQFSINDRAENPWGPSPHVAEAVAAEMRRLPLSYYPEERHDRLLAAISSHFDLPADGFALGPGSWEVLARLVRLFVKPGEEIVSNAPGWFGFNLVAQRAGVRLSMAPFHVAAAGSGSHHNLAQIAARITPMTRMVYLIHPANPEGVALGQAEMEEFLALIPAHLPVVVDEAYIEYADAPNLFDTLAEVRKGQRLVIGLRTFSKFYALAGARVGFAYARPDLAELIRGAENIFGISSMSEAAAVAALTDRDHAAQVHAAFVSQRRRVTQALQEMGLAPLPSQAPFILARRPAAIGSVYDRLEAEGIYLARYAFHDNEYMMVPVAKPEVTDRILTVLGAAARS</sequence>